<dbReference type="AlphaFoldDB" id="A0A819M8N4"/>
<evidence type="ECO:0000313" key="4">
    <source>
        <dbReference type="EMBL" id="CAF2043303.1"/>
    </source>
</evidence>
<dbReference type="EMBL" id="CAJNRF010002815">
    <property type="protein sequence ID" value="CAF2043303.1"/>
    <property type="molecule type" value="Genomic_DNA"/>
</dbReference>
<sequence length="302" mass="34504">MSLNELVDMYNQKLNSSGSRSTIATDPSHHTPQSTFTMNTGFESVADTASSMSYNNNNYAFTDNAASALLFEADSYRFQLNDRVLAGDTVRPPPHNQPRVERIKLADRVVFSSTDTEVEDYEHNEEYTKRYPDVKPQLNIINAQKAHIPPIDMDTNPGDQVQRLIQQGKLKNLHGYIKYPYNYIEPPWHFSPLEEQQGYVNLNPPRSHLTAQDIESNTIDDFDTIQLPYGVPQDIVSQDRYELIPLPKMVYKNFVPLIATRRIVCHRQTSESVSGEASFQQYPNHSGMVSKLPEVEEMTFKV</sequence>
<evidence type="ECO:0000313" key="8">
    <source>
        <dbReference type="EMBL" id="CAF3823663.1"/>
    </source>
</evidence>
<dbReference type="Proteomes" id="UP000663834">
    <property type="component" value="Unassembled WGS sequence"/>
</dbReference>
<dbReference type="Proteomes" id="UP000663856">
    <property type="component" value="Unassembled WGS sequence"/>
</dbReference>
<dbReference type="Proteomes" id="UP000663842">
    <property type="component" value="Unassembled WGS sequence"/>
</dbReference>
<comment type="caution">
    <text evidence="10">The sequence shown here is derived from an EMBL/GenBank/DDBJ whole genome shotgun (WGS) entry which is preliminary data.</text>
</comment>
<dbReference type="EMBL" id="CAJOBJ010000130">
    <property type="protein sequence ID" value="CAF3797611.1"/>
    <property type="molecule type" value="Genomic_DNA"/>
</dbReference>
<dbReference type="OrthoDB" id="9996660at2759"/>
<dbReference type="Proteomes" id="UP000676336">
    <property type="component" value="Unassembled WGS sequence"/>
</dbReference>
<dbReference type="Proteomes" id="UP000681720">
    <property type="component" value="Unassembled WGS sequence"/>
</dbReference>
<name>A0A819M8N4_9BILA</name>
<evidence type="ECO:0000313" key="5">
    <source>
        <dbReference type="EMBL" id="CAF2238355.1"/>
    </source>
</evidence>
<dbReference type="EMBL" id="CAJNOW010013643">
    <property type="protein sequence ID" value="CAF1623123.1"/>
    <property type="molecule type" value="Genomic_DNA"/>
</dbReference>
<evidence type="ECO:0000313" key="6">
    <source>
        <dbReference type="EMBL" id="CAF3763884.1"/>
    </source>
</evidence>
<evidence type="ECO:0000313" key="1">
    <source>
        <dbReference type="EMBL" id="CAF1532930.1"/>
    </source>
</evidence>
<dbReference type="Proteomes" id="UP000663866">
    <property type="component" value="Unassembled WGS sequence"/>
</dbReference>
<dbReference type="Proteomes" id="UP000663824">
    <property type="component" value="Unassembled WGS sequence"/>
</dbReference>
<evidence type="ECO:0000313" key="12">
    <source>
        <dbReference type="Proteomes" id="UP000663866"/>
    </source>
</evidence>
<dbReference type="EMBL" id="CAJOBH010000135">
    <property type="protein sequence ID" value="CAF3763884.1"/>
    <property type="molecule type" value="Genomic_DNA"/>
</dbReference>
<dbReference type="EMBL" id="CAJNRG010017756">
    <property type="protein sequence ID" value="CAF2238355.1"/>
    <property type="molecule type" value="Genomic_DNA"/>
</dbReference>
<organism evidence="10 11">
    <name type="scientific">Rotaria magnacalcarata</name>
    <dbReference type="NCBI Taxonomy" id="392030"/>
    <lineage>
        <taxon>Eukaryota</taxon>
        <taxon>Metazoa</taxon>
        <taxon>Spiralia</taxon>
        <taxon>Gnathifera</taxon>
        <taxon>Rotifera</taxon>
        <taxon>Eurotatoria</taxon>
        <taxon>Bdelloidea</taxon>
        <taxon>Philodinida</taxon>
        <taxon>Philodinidae</taxon>
        <taxon>Rotaria</taxon>
    </lineage>
</organism>
<dbReference type="EMBL" id="CAJOBI010000447">
    <property type="protein sequence ID" value="CAF3823663.1"/>
    <property type="molecule type" value="Genomic_DNA"/>
</dbReference>
<dbReference type="Proteomes" id="UP000663855">
    <property type="component" value="Unassembled WGS sequence"/>
</dbReference>
<gene>
    <name evidence="6" type="ORF">BYL167_LOCUS1015</name>
    <name evidence="1" type="ORF">CJN711_LOCUS29164</name>
    <name evidence="7" type="ORF">GIL414_LOCUS903</name>
    <name evidence="2" type="ORF">KQP761_LOCUS24941</name>
    <name evidence="3" type="ORF">MBJ925_LOCUS7840</name>
    <name evidence="9" type="ORF">OVN521_LOCUS7655</name>
    <name evidence="8" type="ORF">SMN809_LOCUS2439</name>
    <name evidence="10" type="ORF">UXM345_LOCUS14724</name>
    <name evidence="4" type="ORF">WKI299_LOCUS8702</name>
    <name evidence="5" type="ORF">XDN619_LOCUS34687</name>
</gene>
<keyword evidence="12" id="KW-1185">Reference proteome</keyword>
<evidence type="ECO:0000313" key="3">
    <source>
        <dbReference type="EMBL" id="CAF1992437.1"/>
    </source>
</evidence>
<protein>
    <submittedName>
        <fullName evidence="10">Uncharacterized protein</fullName>
    </submittedName>
</protein>
<dbReference type="Proteomes" id="UP000663887">
    <property type="component" value="Unassembled WGS sequence"/>
</dbReference>
<evidence type="ECO:0000313" key="10">
    <source>
        <dbReference type="EMBL" id="CAF3975348.1"/>
    </source>
</evidence>
<evidence type="ECO:0000313" key="9">
    <source>
        <dbReference type="EMBL" id="CAF3866075.1"/>
    </source>
</evidence>
<proteinExistence type="predicted"/>
<dbReference type="Proteomes" id="UP000681967">
    <property type="component" value="Unassembled WGS sequence"/>
</dbReference>
<dbReference type="EMBL" id="CAJNRE010002797">
    <property type="protein sequence ID" value="CAF1992437.1"/>
    <property type="molecule type" value="Genomic_DNA"/>
</dbReference>
<accession>A0A819M8N4</accession>
<dbReference type="EMBL" id="CAJNOV010013818">
    <property type="protein sequence ID" value="CAF1532930.1"/>
    <property type="molecule type" value="Genomic_DNA"/>
</dbReference>
<evidence type="ECO:0000313" key="7">
    <source>
        <dbReference type="EMBL" id="CAF3797611.1"/>
    </source>
</evidence>
<dbReference type="EMBL" id="CAJOBG010000851">
    <property type="protein sequence ID" value="CAF3866075.1"/>
    <property type="molecule type" value="Genomic_DNA"/>
</dbReference>
<evidence type="ECO:0000313" key="2">
    <source>
        <dbReference type="EMBL" id="CAF1623123.1"/>
    </source>
</evidence>
<reference evidence="10" key="1">
    <citation type="submission" date="2021-02" db="EMBL/GenBank/DDBJ databases">
        <authorList>
            <person name="Nowell W R."/>
        </authorList>
    </citation>
    <scope>NUCLEOTIDE SEQUENCE</scope>
</reference>
<evidence type="ECO:0000313" key="11">
    <source>
        <dbReference type="Proteomes" id="UP000663842"/>
    </source>
</evidence>
<dbReference type="EMBL" id="CAJOBF010001693">
    <property type="protein sequence ID" value="CAF3975348.1"/>
    <property type="molecule type" value="Genomic_DNA"/>
</dbReference>